<organism evidence="2 3">
    <name type="scientific">Streptomyces violaceusniger</name>
    <dbReference type="NCBI Taxonomy" id="68280"/>
    <lineage>
        <taxon>Bacteria</taxon>
        <taxon>Bacillati</taxon>
        <taxon>Actinomycetota</taxon>
        <taxon>Actinomycetes</taxon>
        <taxon>Kitasatosporales</taxon>
        <taxon>Streptomycetaceae</taxon>
        <taxon>Streptomyces</taxon>
        <taxon>Streptomyces violaceusniger group</taxon>
    </lineage>
</organism>
<accession>A0A4D4KNV8</accession>
<dbReference type="Gene3D" id="3.30.360.10">
    <property type="entry name" value="Dihydrodipicolinate Reductase, domain 2"/>
    <property type="match status" value="1"/>
</dbReference>
<dbReference type="GO" id="GO:0000166">
    <property type="term" value="F:nucleotide binding"/>
    <property type="evidence" value="ECO:0007669"/>
    <property type="project" value="InterPro"/>
</dbReference>
<reference evidence="2 3" key="1">
    <citation type="journal article" date="2020" name="Int. J. Syst. Evol. Microbiol.">
        <title>Reclassification of Streptomyces castelarensis and Streptomyces sporoclivatus as later heterotypic synonyms of Streptomyces antimycoticus.</title>
        <authorList>
            <person name="Komaki H."/>
            <person name="Tamura T."/>
        </authorList>
    </citation>
    <scope>NUCLEOTIDE SEQUENCE [LARGE SCALE GENOMIC DNA]</scope>
    <source>
        <strain evidence="2 3">NBRC 13459</strain>
    </source>
</reference>
<proteinExistence type="predicted"/>
<dbReference type="SUPFAM" id="SSF51735">
    <property type="entry name" value="NAD(P)-binding Rossmann-fold domains"/>
    <property type="match status" value="1"/>
</dbReference>
<dbReference type="InterPro" id="IPR000683">
    <property type="entry name" value="Gfo/Idh/MocA-like_OxRdtase_N"/>
</dbReference>
<sequence>MRAFDRIDAAARHRHVDVWSVCSPTATHVDTVAAVLEADPAARLLVEKPLCRPWEIPRLTALRAAHPGARLVVMDQYGHATSTVLLRSLLRELAPGHPLLAVRVGFGKDRRADIAAGRFVDRDYGVFGYEWLHMLALLRGVLPPEYYRAYLSAAPSRADCAWPPTPSWSAPPHTK</sequence>
<feature type="domain" description="Gfo/Idh/MocA-like oxidoreductase N-terminal" evidence="1">
    <location>
        <begin position="3"/>
        <end position="55"/>
    </location>
</feature>
<name>A0A4D4KNV8_STRVO</name>
<dbReference type="Pfam" id="PF01408">
    <property type="entry name" value="GFO_IDH_MocA"/>
    <property type="match status" value="1"/>
</dbReference>
<evidence type="ECO:0000313" key="2">
    <source>
        <dbReference type="EMBL" id="GDY49824.1"/>
    </source>
</evidence>
<protein>
    <recommendedName>
        <fullName evidence="1">Gfo/Idh/MocA-like oxidoreductase N-terminal domain-containing protein</fullName>
    </recommendedName>
</protein>
<evidence type="ECO:0000313" key="3">
    <source>
        <dbReference type="Proteomes" id="UP000301309"/>
    </source>
</evidence>
<dbReference type="AlphaFoldDB" id="A0A4D4KNV8"/>
<dbReference type="EMBL" id="BJHW01000001">
    <property type="protein sequence ID" value="GDY49824.1"/>
    <property type="molecule type" value="Genomic_DNA"/>
</dbReference>
<dbReference type="Gene3D" id="3.40.50.720">
    <property type="entry name" value="NAD(P)-binding Rossmann-like Domain"/>
    <property type="match status" value="1"/>
</dbReference>
<keyword evidence="3" id="KW-1185">Reference proteome</keyword>
<gene>
    <name evidence="2" type="ORF">SVIO_004470</name>
</gene>
<dbReference type="InterPro" id="IPR036291">
    <property type="entry name" value="NAD(P)-bd_dom_sf"/>
</dbReference>
<evidence type="ECO:0000259" key="1">
    <source>
        <dbReference type="Pfam" id="PF01408"/>
    </source>
</evidence>
<dbReference type="Proteomes" id="UP000301309">
    <property type="component" value="Unassembled WGS sequence"/>
</dbReference>
<comment type="caution">
    <text evidence="2">The sequence shown here is derived from an EMBL/GenBank/DDBJ whole genome shotgun (WGS) entry which is preliminary data.</text>
</comment>